<reference evidence="3" key="1">
    <citation type="journal article" date="2005" name="Nature">
        <title>The map-based sequence of the rice genome.</title>
        <authorList>
            <consortium name="International rice genome sequencing project (IRGSP)"/>
            <person name="Matsumoto T."/>
            <person name="Wu J."/>
            <person name="Kanamori H."/>
            <person name="Katayose Y."/>
            <person name="Fujisawa M."/>
            <person name="Namiki N."/>
            <person name="Mizuno H."/>
            <person name="Yamamoto K."/>
            <person name="Antonio B.A."/>
            <person name="Baba T."/>
            <person name="Sakata K."/>
            <person name="Nagamura Y."/>
            <person name="Aoki H."/>
            <person name="Arikawa K."/>
            <person name="Arita K."/>
            <person name="Bito T."/>
            <person name="Chiden Y."/>
            <person name="Fujitsuka N."/>
            <person name="Fukunaka R."/>
            <person name="Hamada M."/>
            <person name="Harada C."/>
            <person name="Hayashi A."/>
            <person name="Hijishita S."/>
            <person name="Honda M."/>
            <person name="Hosokawa S."/>
            <person name="Ichikawa Y."/>
            <person name="Idonuma A."/>
            <person name="Iijima M."/>
            <person name="Ikeda M."/>
            <person name="Ikeno M."/>
            <person name="Ito K."/>
            <person name="Ito S."/>
            <person name="Ito T."/>
            <person name="Ito Y."/>
            <person name="Ito Y."/>
            <person name="Iwabuchi A."/>
            <person name="Kamiya K."/>
            <person name="Karasawa W."/>
            <person name="Kurita K."/>
            <person name="Katagiri S."/>
            <person name="Kikuta A."/>
            <person name="Kobayashi H."/>
            <person name="Kobayashi N."/>
            <person name="Machita K."/>
            <person name="Maehara T."/>
            <person name="Masukawa M."/>
            <person name="Mizubayashi T."/>
            <person name="Mukai Y."/>
            <person name="Nagasaki H."/>
            <person name="Nagata Y."/>
            <person name="Naito S."/>
            <person name="Nakashima M."/>
            <person name="Nakama Y."/>
            <person name="Nakamichi Y."/>
            <person name="Nakamura M."/>
            <person name="Meguro A."/>
            <person name="Negishi M."/>
            <person name="Ohta I."/>
            <person name="Ohta T."/>
            <person name="Okamoto M."/>
            <person name="Ono N."/>
            <person name="Saji S."/>
            <person name="Sakaguchi M."/>
            <person name="Sakai K."/>
            <person name="Shibata M."/>
            <person name="Shimokawa T."/>
            <person name="Song J."/>
            <person name="Takazaki Y."/>
            <person name="Terasawa K."/>
            <person name="Tsugane M."/>
            <person name="Tsuji K."/>
            <person name="Ueda S."/>
            <person name="Waki K."/>
            <person name="Yamagata H."/>
            <person name="Yamamoto M."/>
            <person name="Yamamoto S."/>
            <person name="Yamane H."/>
            <person name="Yoshiki S."/>
            <person name="Yoshihara R."/>
            <person name="Yukawa K."/>
            <person name="Zhong H."/>
            <person name="Yano M."/>
            <person name="Yuan Q."/>
            <person name="Ouyang S."/>
            <person name="Liu J."/>
            <person name="Jones K.M."/>
            <person name="Gansberger K."/>
            <person name="Moffat K."/>
            <person name="Hill J."/>
            <person name="Bera J."/>
            <person name="Fadrosh D."/>
            <person name="Jin S."/>
            <person name="Johri S."/>
            <person name="Kim M."/>
            <person name="Overton L."/>
            <person name="Reardon M."/>
            <person name="Tsitrin T."/>
            <person name="Vuong H."/>
            <person name="Weaver B."/>
            <person name="Ciecko A."/>
            <person name="Tallon L."/>
            <person name="Jackson J."/>
            <person name="Pai G."/>
            <person name="Aken S.V."/>
            <person name="Utterback T."/>
            <person name="Reidmuller S."/>
            <person name="Feldblyum T."/>
            <person name="Hsiao J."/>
            <person name="Zismann V."/>
            <person name="Iobst S."/>
            <person name="de Vazeille A.R."/>
            <person name="Buell C.R."/>
            <person name="Ying K."/>
            <person name="Li Y."/>
            <person name="Lu T."/>
            <person name="Huang Y."/>
            <person name="Zhao Q."/>
            <person name="Feng Q."/>
            <person name="Zhang L."/>
            <person name="Zhu J."/>
            <person name="Weng Q."/>
            <person name="Mu J."/>
            <person name="Lu Y."/>
            <person name="Fan D."/>
            <person name="Liu Y."/>
            <person name="Guan J."/>
            <person name="Zhang Y."/>
            <person name="Yu S."/>
            <person name="Liu X."/>
            <person name="Zhang Y."/>
            <person name="Hong G."/>
            <person name="Han B."/>
            <person name="Choisne N."/>
            <person name="Demange N."/>
            <person name="Orjeda G."/>
            <person name="Samain S."/>
            <person name="Cattolico L."/>
            <person name="Pelletier E."/>
            <person name="Couloux A."/>
            <person name="Segurens B."/>
            <person name="Wincker P."/>
            <person name="D'Hont A."/>
            <person name="Scarpelli C."/>
            <person name="Weissenbach J."/>
            <person name="Salanoubat M."/>
            <person name="Quetier F."/>
            <person name="Yu Y."/>
            <person name="Kim H.R."/>
            <person name="Rambo T."/>
            <person name="Currie J."/>
            <person name="Collura K."/>
            <person name="Luo M."/>
            <person name="Yang T."/>
            <person name="Ammiraju J.S.S."/>
            <person name="Engler F."/>
            <person name="Soderlund C."/>
            <person name="Wing R.A."/>
            <person name="Palmer L.E."/>
            <person name="de la Bastide M."/>
            <person name="Spiegel L."/>
            <person name="Nascimento L."/>
            <person name="Zutavern T."/>
            <person name="O'Shaughnessy A."/>
            <person name="Dike S."/>
            <person name="Dedhia N."/>
            <person name="Preston R."/>
            <person name="Balija V."/>
            <person name="McCombie W.R."/>
            <person name="Chow T."/>
            <person name="Chen H."/>
            <person name="Chung M."/>
            <person name="Chen C."/>
            <person name="Shaw J."/>
            <person name="Wu H."/>
            <person name="Hsiao K."/>
            <person name="Chao Y."/>
            <person name="Chu M."/>
            <person name="Cheng C."/>
            <person name="Hour A."/>
            <person name="Lee P."/>
            <person name="Lin S."/>
            <person name="Lin Y."/>
            <person name="Liou J."/>
            <person name="Liu S."/>
            <person name="Hsing Y."/>
            <person name="Raghuvanshi S."/>
            <person name="Mohanty A."/>
            <person name="Bharti A.K."/>
            <person name="Gaur A."/>
            <person name="Gupta V."/>
            <person name="Kumar D."/>
            <person name="Ravi V."/>
            <person name="Vij S."/>
            <person name="Kapur A."/>
            <person name="Khurana P."/>
            <person name="Khurana P."/>
            <person name="Khurana J.P."/>
            <person name="Tyagi A.K."/>
            <person name="Gaikwad K."/>
            <person name="Singh A."/>
            <person name="Dalal V."/>
            <person name="Srivastava S."/>
            <person name="Dixit A."/>
            <person name="Pal A.K."/>
            <person name="Ghazi I.A."/>
            <person name="Yadav M."/>
            <person name="Pandit A."/>
            <person name="Bhargava A."/>
            <person name="Sureshbabu K."/>
            <person name="Batra K."/>
            <person name="Sharma T.R."/>
            <person name="Mohapatra T."/>
            <person name="Singh N.K."/>
            <person name="Messing J."/>
            <person name="Nelson A.B."/>
            <person name="Fuks G."/>
            <person name="Kavchok S."/>
            <person name="Keizer G."/>
            <person name="Linton E."/>
            <person name="Llaca V."/>
            <person name="Song R."/>
            <person name="Tanyolac B."/>
            <person name="Young S."/>
            <person name="Ho-Il K."/>
            <person name="Hahn J.H."/>
            <person name="Sangsakoo G."/>
            <person name="Vanavichit A."/>
            <person name="de Mattos Luiz.A.T."/>
            <person name="Zimmer P.D."/>
            <person name="Malone G."/>
            <person name="Dellagostin O."/>
            <person name="de Oliveira A.C."/>
            <person name="Bevan M."/>
            <person name="Bancroft I."/>
            <person name="Minx P."/>
            <person name="Cordum H."/>
            <person name="Wilson R."/>
            <person name="Cheng Z."/>
            <person name="Jin W."/>
            <person name="Jiang J."/>
            <person name="Leong S.A."/>
            <person name="Iwama H."/>
            <person name="Gojobori T."/>
            <person name="Itoh T."/>
            <person name="Niimura Y."/>
            <person name="Fujii Y."/>
            <person name="Habara T."/>
            <person name="Sakai H."/>
            <person name="Sato Y."/>
            <person name="Wilson G."/>
            <person name="Kumar K."/>
            <person name="McCouch S."/>
            <person name="Juretic N."/>
            <person name="Hoen D."/>
            <person name="Wright S."/>
            <person name="Bruskiewich R."/>
            <person name="Bureau T."/>
            <person name="Miyao A."/>
            <person name="Hirochika H."/>
            <person name="Nishikawa T."/>
            <person name="Kadowaki K."/>
            <person name="Sugiura M."/>
            <person name="Burr B."/>
            <person name="Sasaki T."/>
        </authorList>
    </citation>
    <scope>NUCLEOTIDE SEQUENCE [LARGE SCALE GENOMIC DNA]</scope>
    <source>
        <strain evidence="3">cv. Nipponbare</strain>
    </source>
</reference>
<feature type="non-terminal residue" evidence="2">
    <location>
        <position position="236"/>
    </location>
</feature>
<evidence type="ECO:0000313" key="3">
    <source>
        <dbReference type="Proteomes" id="UP000059680"/>
    </source>
</evidence>
<dbReference type="eggNOG" id="ENOG502R7GK">
    <property type="taxonomic scope" value="Eukaryota"/>
</dbReference>
<dbReference type="EMBL" id="AP014957">
    <property type="protein sequence ID" value="BAS74517.1"/>
    <property type="molecule type" value="Genomic_DNA"/>
</dbReference>
<evidence type="ECO:0000313" key="2">
    <source>
        <dbReference type="EMBL" id="BAS74517.1"/>
    </source>
</evidence>
<keyword evidence="3" id="KW-1185">Reference proteome</keyword>
<dbReference type="AlphaFoldDB" id="A0A0P0V8K6"/>
<dbReference type="PaxDb" id="39947-A0A0P0V8K6"/>
<accession>A0A0P0V8K6</accession>
<feature type="region of interest" description="Disordered" evidence="1">
    <location>
        <begin position="1"/>
        <end position="27"/>
    </location>
</feature>
<reference evidence="2 3" key="2">
    <citation type="journal article" date="2013" name="Plant Cell Physiol.">
        <title>Rice Annotation Project Database (RAP-DB): an integrative and interactive database for rice genomics.</title>
        <authorList>
            <person name="Sakai H."/>
            <person name="Lee S.S."/>
            <person name="Tanaka T."/>
            <person name="Numa H."/>
            <person name="Kim J."/>
            <person name="Kawahara Y."/>
            <person name="Wakimoto H."/>
            <person name="Yang C.C."/>
            <person name="Iwamoto M."/>
            <person name="Abe T."/>
            <person name="Yamada Y."/>
            <person name="Muto A."/>
            <person name="Inokuchi H."/>
            <person name="Ikemura T."/>
            <person name="Matsumoto T."/>
            <person name="Sasaki T."/>
            <person name="Itoh T."/>
        </authorList>
    </citation>
    <scope>NUCLEOTIDE SEQUENCE [LARGE SCALE GENOMIC DNA]</scope>
    <source>
        <strain evidence="3">cv. Nipponbare</strain>
    </source>
</reference>
<reference evidence="2 3" key="3">
    <citation type="journal article" date="2013" name="Rice">
        <title>Improvement of the Oryza sativa Nipponbare reference genome using next generation sequence and optical map data.</title>
        <authorList>
            <person name="Kawahara Y."/>
            <person name="de la Bastide M."/>
            <person name="Hamilton J.P."/>
            <person name="Kanamori H."/>
            <person name="McCombie W.R."/>
            <person name="Ouyang S."/>
            <person name="Schwartz D.C."/>
            <person name="Tanaka T."/>
            <person name="Wu J."/>
            <person name="Zhou S."/>
            <person name="Childs K.L."/>
            <person name="Davidson R.M."/>
            <person name="Lin H."/>
            <person name="Quesada-Ocampo L."/>
            <person name="Vaillancourt B."/>
            <person name="Sakai H."/>
            <person name="Lee S.S."/>
            <person name="Kim J."/>
            <person name="Numa H."/>
            <person name="Itoh T."/>
            <person name="Buell C.R."/>
            <person name="Matsumoto T."/>
        </authorList>
    </citation>
    <scope>NUCLEOTIDE SEQUENCE [LARGE SCALE GENOMIC DNA]</scope>
    <source>
        <strain evidence="3">cv. Nipponbare</strain>
    </source>
</reference>
<dbReference type="Proteomes" id="UP000059680">
    <property type="component" value="Chromosome 1"/>
</dbReference>
<proteinExistence type="predicted"/>
<dbReference type="Gramene" id="Os01t0766966-00">
    <property type="protein sequence ID" value="Os01t0766966-00"/>
    <property type="gene ID" value="Os01g0766966"/>
</dbReference>
<sequence length="236" mass="24403">MGNSSAPASTSSDPLPPPPPPLALGTGLIPLSLIHKQPRQRMRRSALWIKKRTTQALARNWSPGARYSRRTRSQDAYAAAKRPSTASRSGTTACQPWACAATSTARRSTDRRRKARRKPWNLARSAGLSPGGAAAASSESVRPAATRLRAAAATDSAADAAPVSFPAARCALSSSTHVICRAFFPLPAFPPAAGDPGAAAPASTSDIAHSGLSIFTTTGVPLPPLPSPPHHLAIAA</sequence>
<name>A0A0P0V8K6_ORYSJ</name>
<gene>
    <name evidence="2" type="ordered locus">Os01g0766966</name>
    <name evidence="2" type="ORF">OSNPB_010766966</name>
</gene>
<dbReference type="InParanoid" id="A0A0P0V8K6"/>
<feature type="compositionally biased region" description="Low complexity" evidence="1">
    <location>
        <begin position="123"/>
        <end position="140"/>
    </location>
</feature>
<protein>
    <submittedName>
        <fullName evidence="2">Os01g0766966 protein</fullName>
    </submittedName>
</protein>
<feature type="compositionally biased region" description="Basic residues" evidence="1">
    <location>
        <begin position="109"/>
        <end position="119"/>
    </location>
</feature>
<feature type="compositionally biased region" description="Polar residues" evidence="1">
    <location>
        <begin position="84"/>
        <end position="94"/>
    </location>
</feature>
<feature type="compositionally biased region" description="Low complexity" evidence="1">
    <location>
        <begin position="1"/>
        <end position="13"/>
    </location>
</feature>
<organism evidence="2 3">
    <name type="scientific">Oryza sativa subsp. japonica</name>
    <name type="common">Rice</name>
    <dbReference type="NCBI Taxonomy" id="39947"/>
    <lineage>
        <taxon>Eukaryota</taxon>
        <taxon>Viridiplantae</taxon>
        <taxon>Streptophyta</taxon>
        <taxon>Embryophyta</taxon>
        <taxon>Tracheophyta</taxon>
        <taxon>Spermatophyta</taxon>
        <taxon>Magnoliopsida</taxon>
        <taxon>Liliopsida</taxon>
        <taxon>Poales</taxon>
        <taxon>Poaceae</taxon>
        <taxon>BOP clade</taxon>
        <taxon>Oryzoideae</taxon>
        <taxon>Oryzeae</taxon>
        <taxon>Oryzinae</taxon>
        <taxon>Oryza</taxon>
        <taxon>Oryza sativa</taxon>
    </lineage>
</organism>
<feature type="region of interest" description="Disordered" evidence="1">
    <location>
        <begin position="60"/>
        <end position="140"/>
    </location>
</feature>
<evidence type="ECO:0000256" key="1">
    <source>
        <dbReference type="SAM" id="MobiDB-lite"/>
    </source>
</evidence>